<dbReference type="OrthoDB" id="3695345at2759"/>
<proteinExistence type="predicted"/>
<evidence type="ECO:0008006" key="3">
    <source>
        <dbReference type="Google" id="ProtNLM"/>
    </source>
</evidence>
<evidence type="ECO:0000313" key="2">
    <source>
        <dbReference type="Proteomes" id="UP000800093"/>
    </source>
</evidence>
<name>A0A9P4N9M4_9PLEO</name>
<comment type="caution">
    <text evidence="1">The sequence shown here is derived from an EMBL/GenBank/DDBJ whole genome shotgun (WGS) entry which is preliminary data.</text>
</comment>
<accession>A0A9P4N9M4</accession>
<organism evidence="1 2">
    <name type="scientific">Lojkania enalia</name>
    <dbReference type="NCBI Taxonomy" id="147567"/>
    <lineage>
        <taxon>Eukaryota</taxon>
        <taxon>Fungi</taxon>
        <taxon>Dikarya</taxon>
        <taxon>Ascomycota</taxon>
        <taxon>Pezizomycotina</taxon>
        <taxon>Dothideomycetes</taxon>
        <taxon>Pleosporomycetidae</taxon>
        <taxon>Pleosporales</taxon>
        <taxon>Pleosporales incertae sedis</taxon>
        <taxon>Lojkania</taxon>
    </lineage>
</organism>
<protein>
    <recommendedName>
        <fullName evidence="3">HTH psq-type domain-containing protein</fullName>
    </recommendedName>
</protein>
<evidence type="ECO:0000313" key="1">
    <source>
        <dbReference type="EMBL" id="KAF2269171.1"/>
    </source>
</evidence>
<reference evidence="2" key="1">
    <citation type="journal article" date="2020" name="Stud. Mycol.">
        <title>101 Dothideomycetes genomes: A test case for predicting lifestyles and emergence of pathogens.</title>
        <authorList>
            <person name="Haridas S."/>
            <person name="Albert R."/>
            <person name="Binder M."/>
            <person name="Bloem J."/>
            <person name="LaButti K."/>
            <person name="Salamov A."/>
            <person name="Andreopoulos B."/>
            <person name="Baker S."/>
            <person name="Barry K."/>
            <person name="Bills G."/>
            <person name="Bluhm B."/>
            <person name="Cannon C."/>
            <person name="Castanera R."/>
            <person name="Culley D."/>
            <person name="Daum C."/>
            <person name="Ezra D."/>
            <person name="Gonzalez J."/>
            <person name="Henrissat B."/>
            <person name="Kuo A."/>
            <person name="Liang C."/>
            <person name="Lipzen A."/>
            <person name="Lutzoni F."/>
            <person name="Magnuson J."/>
            <person name="Mondo S."/>
            <person name="Nolan M."/>
            <person name="Ohm R."/>
            <person name="Pangilinan J."/>
            <person name="Park H.-J."/>
            <person name="Ramirez L."/>
            <person name="Alfaro M."/>
            <person name="Sun H."/>
            <person name="Tritt A."/>
            <person name="Yoshinaga Y."/>
            <person name="Zwiers L.-H."/>
            <person name="Turgeon B."/>
            <person name="Goodwin S."/>
            <person name="Spatafora J."/>
            <person name="Crous P."/>
            <person name="Grigoriev I."/>
        </authorList>
    </citation>
    <scope>NUCLEOTIDE SEQUENCE [LARGE SCALE GENOMIC DNA]</scope>
    <source>
        <strain evidence="2">CBS 304.66</strain>
    </source>
</reference>
<dbReference type="EMBL" id="ML986583">
    <property type="protein sequence ID" value="KAF2269171.1"/>
    <property type="molecule type" value="Genomic_DNA"/>
</dbReference>
<keyword evidence="2" id="KW-1185">Reference proteome</keyword>
<sequence>MGSLEAALTAIESLAPGESMNYSKIAREYGVVYSTLARRHQAQTRPREDKGINRRKLSPHGLINKKGFLLSVITRLKRIFSRQEYERKEVRSALDLALIYKAGLEGLLLGWVEDINPDEYLVFIILSPSSLTNNKIGLI</sequence>
<dbReference type="AlphaFoldDB" id="A0A9P4N9M4"/>
<dbReference type="Proteomes" id="UP000800093">
    <property type="component" value="Unassembled WGS sequence"/>
</dbReference>
<gene>
    <name evidence="1" type="ORF">CC78DRAFT_540217</name>
</gene>